<dbReference type="OrthoDB" id="10625634at2759"/>
<feature type="transmembrane region" description="Helical" evidence="1">
    <location>
        <begin position="218"/>
        <end position="237"/>
    </location>
</feature>
<feature type="transmembrane region" description="Helical" evidence="1">
    <location>
        <begin position="249"/>
        <end position="273"/>
    </location>
</feature>
<keyword evidence="1" id="KW-1133">Transmembrane helix</keyword>
<sequence length="597" mass="69280">MKDGTATFRPDESPISPELYGIIHPIVSKDLETWCYATSNLSDHIMRPKYPVVLKRYMLSYSASSVSHSTIFATILWYFVPPRWLAHYAIQIGGHYFELHRKHHFPFSGIATLRVFDEKSKDEFESSSRERRIFLDDEKLGETAVDPENIEFMLKEQDKCFEQNSTGATNGLVDYNRAYSLLQSNCQHFTLEVIRRVGIVCNKEKLEYNLRWSILPRVVFMLILGCFTMSFNTYFLRYMPDSNSTFLSFFHPGILTAIIYNIITNMICFQYRIESRIRIEKLRNEWRYFHTQRAISRARTDRRTGDGEIWTQSDHSYAMHMNAEVSSGQGVLAWVAICAILPPFVRSYQRHSHFGRLWILSAAYDVLLPYATLVCIPGYSTLQYLQAETQNSRQKRIQDQQTRIGIALRWLWCWSNTTKPSEKVIASLSRTLQKQDDTAHIFPYAITSILGENLSGYRFFMSDFKLAFKLFKSDFESGRFTAPVRDCYPSLTDAPLKALLPVLSLWVRCLVFVLEWARMLGSYTTSVTSYALSAVPLLFSIAYLFSLIWNLSSTLYKLEPALFLYGAYLCRAYFNYLTIVSFTVSLSMFVITKKFES</sequence>
<dbReference type="AlphaFoldDB" id="A0A9P9E4S4"/>
<keyword evidence="1" id="KW-0472">Membrane</keyword>
<keyword evidence="3" id="KW-1185">Reference proteome</keyword>
<feature type="transmembrane region" description="Helical" evidence="1">
    <location>
        <begin position="58"/>
        <end position="80"/>
    </location>
</feature>
<keyword evidence="1" id="KW-0812">Transmembrane</keyword>
<organism evidence="2 3">
    <name type="scientific">Dendryphion nanum</name>
    <dbReference type="NCBI Taxonomy" id="256645"/>
    <lineage>
        <taxon>Eukaryota</taxon>
        <taxon>Fungi</taxon>
        <taxon>Dikarya</taxon>
        <taxon>Ascomycota</taxon>
        <taxon>Pezizomycotina</taxon>
        <taxon>Dothideomycetes</taxon>
        <taxon>Pleosporomycetidae</taxon>
        <taxon>Pleosporales</taxon>
        <taxon>Torulaceae</taxon>
        <taxon>Dendryphion</taxon>
    </lineage>
</organism>
<dbReference type="Proteomes" id="UP000700596">
    <property type="component" value="Unassembled WGS sequence"/>
</dbReference>
<dbReference type="EMBL" id="JAGMWT010000004">
    <property type="protein sequence ID" value="KAH7130732.1"/>
    <property type="molecule type" value="Genomic_DNA"/>
</dbReference>
<reference evidence="2" key="1">
    <citation type="journal article" date="2021" name="Nat. Commun.">
        <title>Genetic determinants of endophytism in the Arabidopsis root mycobiome.</title>
        <authorList>
            <person name="Mesny F."/>
            <person name="Miyauchi S."/>
            <person name="Thiergart T."/>
            <person name="Pickel B."/>
            <person name="Atanasova L."/>
            <person name="Karlsson M."/>
            <person name="Huettel B."/>
            <person name="Barry K.W."/>
            <person name="Haridas S."/>
            <person name="Chen C."/>
            <person name="Bauer D."/>
            <person name="Andreopoulos W."/>
            <person name="Pangilinan J."/>
            <person name="LaButti K."/>
            <person name="Riley R."/>
            <person name="Lipzen A."/>
            <person name="Clum A."/>
            <person name="Drula E."/>
            <person name="Henrissat B."/>
            <person name="Kohler A."/>
            <person name="Grigoriev I.V."/>
            <person name="Martin F.M."/>
            <person name="Hacquard S."/>
        </authorList>
    </citation>
    <scope>NUCLEOTIDE SEQUENCE</scope>
    <source>
        <strain evidence="2">MPI-CAGE-CH-0243</strain>
    </source>
</reference>
<accession>A0A9P9E4S4</accession>
<feature type="transmembrane region" description="Helical" evidence="1">
    <location>
        <begin position="572"/>
        <end position="591"/>
    </location>
</feature>
<evidence type="ECO:0000313" key="3">
    <source>
        <dbReference type="Proteomes" id="UP000700596"/>
    </source>
</evidence>
<comment type="caution">
    <text evidence="2">The sequence shown here is derived from an EMBL/GenBank/DDBJ whole genome shotgun (WGS) entry which is preliminary data.</text>
</comment>
<protein>
    <submittedName>
        <fullName evidence="2">Uncharacterized protein</fullName>
    </submittedName>
</protein>
<evidence type="ECO:0000313" key="2">
    <source>
        <dbReference type="EMBL" id="KAH7130732.1"/>
    </source>
</evidence>
<proteinExistence type="predicted"/>
<name>A0A9P9E4S4_9PLEO</name>
<evidence type="ECO:0000256" key="1">
    <source>
        <dbReference type="SAM" id="Phobius"/>
    </source>
</evidence>
<feature type="transmembrane region" description="Helical" evidence="1">
    <location>
        <begin position="357"/>
        <end position="379"/>
    </location>
</feature>
<gene>
    <name evidence="2" type="ORF">B0J11DRAFT_259961</name>
</gene>
<feature type="transmembrane region" description="Helical" evidence="1">
    <location>
        <begin position="529"/>
        <end position="552"/>
    </location>
</feature>